<evidence type="ECO:0000256" key="2">
    <source>
        <dbReference type="ARBA" id="ARBA00022723"/>
    </source>
</evidence>
<evidence type="ECO:0000256" key="1">
    <source>
        <dbReference type="ARBA" id="ARBA00010312"/>
    </source>
</evidence>
<dbReference type="PANTHER" id="PTHR43742">
    <property type="entry name" value="TRIMETHYLAMINE-N-OXIDE REDUCTASE"/>
    <property type="match status" value="1"/>
</dbReference>
<dbReference type="Pfam" id="PF00384">
    <property type="entry name" value="Molybdopterin"/>
    <property type="match status" value="1"/>
</dbReference>
<keyword evidence="2" id="KW-0479">Metal-binding</keyword>
<keyword evidence="4" id="KW-0411">Iron-sulfur</keyword>
<dbReference type="InterPro" id="IPR050612">
    <property type="entry name" value="Prok_Mopterin_Oxidored"/>
</dbReference>
<dbReference type="InterPro" id="IPR009010">
    <property type="entry name" value="Asp_de-COase-like_dom_sf"/>
</dbReference>
<dbReference type="SMART" id="SM00926">
    <property type="entry name" value="Molybdop_Fe4S4"/>
    <property type="match status" value="1"/>
</dbReference>
<reference evidence="6" key="1">
    <citation type="submission" date="2020-12" db="EMBL/GenBank/DDBJ databases">
        <title>Antrihabitans popcorni sp. nov. and Antrihabitans auranticaus sp. nov., isolated from a larva cave.</title>
        <authorList>
            <person name="Lee S.D."/>
            <person name="Kim I.S."/>
        </authorList>
    </citation>
    <scope>NUCLEOTIDE SEQUENCE</scope>
    <source>
        <strain evidence="6">YC3-6</strain>
    </source>
</reference>
<dbReference type="Pfam" id="PF04879">
    <property type="entry name" value="Molybdop_Fe4S4"/>
    <property type="match status" value="1"/>
</dbReference>
<dbReference type="PANTHER" id="PTHR43742:SF2">
    <property type="entry name" value="ASSIMILATORY NITRATE REDUCTASE CATALYTIC SUBUNIT"/>
    <property type="match status" value="1"/>
</dbReference>
<name>A0A934NQK4_9NOCA</name>
<comment type="caution">
    <text evidence="6">The sequence shown here is derived from an EMBL/GenBank/DDBJ whole genome shotgun (WGS) entry which is preliminary data.</text>
</comment>
<dbReference type="AlphaFoldDB" id="A0A934NQK4"/>
<protein>
    <submittedName>
        <fullName evidence="6">Molybdopterin-dependent oxidoreductase</fullName>
    </submittedName>
</protein>
<dbReference type="Proteomes" id="UP000655868">
    <property type="component" value="Unassembled WGS sequence"/>
</dbReference>
<organism evidence="6 7">
    <name type="scientific">Antrihabitans stalagmiti</name>
    <dbReference type="NCBI Taxonomy" id="2799499"/>
    <lineage>
        <taxon>Bacteria</taxon>
        <taxon>Bacillati</taxon>
        <taxon>Actinomycetota</taxon>
        <taxon>Actinomycetes</taxon>
        <taxon>Mycobacteriales</taxon>
        <taxon>Nocardiaceae</taxon>
        <taxon>Antrihabitans</taxon>
    </lineage>
</organism>
<dbReference type="Gene3D" id="2.40.40.20">
    <property type="match status" value="1"/>
</dbReference>
<dbReference type="GO" id="GO:0016491">
    <property type="term" value="F:oxidoreductase activity"/>
    <property type="evidence" value="ECO:0007669"/>
    <property type="project" value="InterPro"/>
</dbReference>
<keyword evidence="3" id="KW-0408">Iron</keyword>
<evidence type="ECO:0000256" key="3">
    <source>
        <dbReference type="ARBA" id="ARBA00023004"/>
    </source>
</evidence>
<evidence type="ECO:0000259" key="5">
    <source>
        <dbReference type="PROSITE" id="PS51669"/>
    </source>
</evidence>
<accession>A0A934NQK4</accession>
<dbReference type="Gene3D" id="3.40.50.740">
    <property type="match status" value="1"/>
</dbReference>
<keyword evidence="7" id="KW-1185">Reference proteome</keyword>
<evidence type="ECO:0000256" key="4">
    <source>
        <dbReference type="ARBA" id="ARBA00023014"/>
    </source>
</evidence>
<dbReference type="SUPFAM" id="SSF53706">
    <property type="entry name" value="Formate dehydrogenase/DMSO reductase, domains 1-3"/>
    <property type="match status" value="1"/>
</dbReference>
<dbReference type="GO" id="GO:0046872">
    <property type="term" value="F:metal ion binding"/>
    <property type="evidence" value="ECO:0007669"/>
    <property type="project" value="UniProtKB-KW"/>
</dbReference>
<dbReference type="Gene3D" id="2.20.25.90">
    <property type="entry name" value="ADC-like domains"/>
    <property type="match status" value="1"/>
</dbReference>
<dbReference type="InterPro" id="IPR006963">
    <property type="entry name" value="Mopterin_OxRdtase_4Fe-4S_dom"/>
</dbReference>
<proteinExistence type="inferred from homology"/>
<dbReference type="InterPro" id="IPR006657">
    <property type="entry name" value="MoPterin_dinucl-bd_dom"/>
</dbReference>
<comment type="similarity">
    <text evidence="1">Belongs to the prokaryotic molybdopterin-containing oxidoreductase family.</text>
</comment>
<dbReference type="GO" id="GO:0043546">
    <property type="term" value="F:molybdopterin cofactor binding"/>
    <property type="evidence" value="ECO:0007669"/>
    <property type="project" value="InterPro"/>
</dbReference>
<dbReference type="EMBL" id="JAEMNV010000003">
    <property type="protein sequence ID" value="MBJ8339606.1"/>
    <property type="molecule type" value="Genomic_DNA"/>
</dbReference>
<evidence type="ECO:0000313" key="7">
    <source>
        <dbReference type="Proteomes" id="UP000655868"/>
    </source>
</evidence>
<dbReference type="SUPFAM" id="SSF50692">
    <property type="entry name" value="ADC-like"/>
    <property type="match status" value="1"/>
</dbReference>
<feature type="domain" description="4Fe-4S Mo/W bis-MGD-type" evidence="5">
    <location>
        <begin position="2"/>
        <end position="58"/>
    </location>
</feature>
<sequence>MPTEVVTYCRICEPLCGLIATVEDGRLVKLRPDKEHPLSLGNACPKGIAFAEVQNDPDRVLHPLRRRADGEFEQVTWEQAYDDIGARLKAVVDTHGRDSLGWYFGNPSSFSYSHTLWILAFAVGSGMRHLYSAGSQDVNNRFVASQLLYGSLTATPIPDLDRTDLLFMVGANPLVSHGSVMTAPRIKDKLRAIVDRGGRVVVVDPRRSETAKAFEHLPIRPDGDAWLLASMLQVLFAEGRTDSAAIAAQSVGVDRLRAAVARFTPERTQAFTGIAPDRLRAMARELATARRAAIYGRTGTCLGRQGTLVAFLLDALALVTGNLDREGGGVFGEEAFLGLDFAQRTGMIGYDRRRSRIGNFPDVLGSFPAAVMAKEITTPGKGRLRALFTSAGNPVLSVPNGDELEAALTELELFVSIDLYVNDTNRKADYILPATTFLERDDIPLPFGALSTTPFIQATERVVEPYGEAREEWEIIDEIAKRIGVVPFVSTPKRVGAVLSGLIRRVPGSSAATTPKVLIDVALRLGAYGDRFGLRRDGLNMTKLRANPHGIVLREHVETGVLKRVVKHKGGKVRLAPDEIIDTLASLGDRQDDPDFPLRLIGLRELKSHNSWMHNSEFLMRGNRAHTARVNPVDAEAAGIEDGKPFRIASAHGSIELPAFLTDEVGAGTIAVPHGWGHRGGWQVANAAGGVNVNLLMSTAVEDIEPLAGMAHLNGVPVRIEPVA</sequence>
<dbReference type="PROSITE" id="PS51669">
    <property type="entry name" value="4FE4S_MOW_BIS_MGD"/>
    <property type="match status" value="1"/>
</dbReference>
<dbReference type="InterPro" id="IPR006656">
    <property type="entry name" value="Mopterin_OxRdtase"/>
</dbReference>
<dbReference type="RefSeq" id="WP_199704336.1">
    <property type="nucleotide sequence ID" value="NZ_JAEMNV010000003.1"/>
</dbReference>
<dbReference type="Gene3D" id="3.40.228.10">
    <property type="entry name" value="Dimethylsulfoxide Reductase, domain 2"/>
    <property type="match status" value="1"/>
</dbReference>
<dbReference type="Pfam" id="PF01568">
    <property type="entry name" value="Molydop_binding"/>
    <property type="match status" value="1"/>
</dbReference>
<evidence type="ECO:0000313" key="6">
    <source>
        <dbReference type="EMBL" id="MBJ8339606.1"/>
    </source>
</evidence>
<gene>
    <name evidence="6" type="ORF">JGU71_11980</name>
</gene>
<dbReference type="GO" id="GO:0051536">
    <property type="term" value="F:iron-sulfur cluster binding"/>
    <property type="evidence" value="ECO:0007669"/>
    <property type="project" value="UniProtKB-KW"/>
</dbReference>